<name>A0AA51RW46_9GAMM</name>
<proteinExistence type="predicted"/>
<dbReference type="EMBL" id="CP133548">
    <property type="protein sequence ID" value="WMS88594.1"/>
    <property type="molecule type" value="Genomic_DNA"/>
</dbReference>
<sequence>MSYQGQAIYSNGIGKLALADSAVIQAVFIGFVLFTPFTMTIKLVISMIAVASWCVFYWRLYARLPNQCLLYHHGEWQVVKDEQAVLDVTLLETSQIFPHFVLINFKASQKIGRLVIWRDTVGEVGFRQLCRLLNYSLNRSR</sequence>
<dbReference type="InterPro" id="IPR009883">
    <property type="entry name" value="YgfX"/>
</dbReference>
<gene>
    <name evidence="2" type="ORF">Q9312_06685</name>
</gene>
<feature type="transmembrane region" description="Helical" evidence="1">
    <location>
        <begin position="12"/>
        <end position="34"/>
    </location>
</feature>
<organism evidence="2 3">
    <name type="scientific">Pleionea litopenaei</name>
    <dbReference type="NCBI Taxonomy" id="3070815"/>
    <lineage>
        <taxon>Bacteria</taxon>
        <taxon>Pseudomonadati</taxon>
        <taxon>Pseudomonadota</taxon>
        <taxon>Gammaproteobacteria</taxon>
        <taxon>Oceanospirillales</taxon>
        <taxon>Pleioneaceae</taxon>
        <taxon>Pleionea</taxon>
    </lineage>
</organism>
<reference evidence="2 3" key="1">
    <citation type="submission" date="2023-08" db="EMBL/GenBank/DDBJ databases">
        <title>Pleionea litopenaei sp. nov., isolated from stomach of juvenile Litopenaeus vannamei.</title>
        <authorList>
            <person name="Rho A.M."/>
            <person name="Hwang C.Y."/>
        </authorList>
    </citation>
    <scope>NUCLEOTIDE SEQUENCE [LARGE SCALE GENOMIC DNA]</scope>
    <source>
        <strain evidence="2 3">HL-JVS1</strain>
    </source>
</reference>
<dbReference type="RefSeq" id="WP_309203811.1">
    <property type="nucleotide sequence ID" value="NZ_CP133548.1"/>
</dbReference>
<keyword evidence="1" id="KW-0472">Membrane</keyword>
<accession>A0AA51RW46</accession>
<evidence type="ECO:0000313" key="2">
    <source>
        <dbReference type="EMBL" id="WMS88594.1"/>
    </source>
</evidence>
<dbReference type="KEGG" id="plei:Q9312_06685"/>
<evidence type="ECO:0000256" key="1">
    <source>
        <dbReference type="SAM" id="Phobius"/>
    </source>
</evidence>
<evidence type="ECO:0000313" key="3">
    <source>
        <dbReference type="Proteomes" id="UP001239782"/>
    </source>
</evidence>
<dbReference type="Proteomes" id="UP001239782">
    <property type="component" value="Chromosome"/>
</dbReference>
<keyword evidence="1" id="KW-1133">Transmembrane helix</keyword>
<keyword evidence="3" id="KW-1185">Reference proteome</keyword>
<protein>
    <submittedName>
        <fullName evidence="2">Protein YgfX</fullName>
    </submittedName>
</protein>
<keyword evidence="1" id="KW-0812">Transmembrane</keyword>
<dbReference type="AlphaFoldDB" id="A0AA51RW46"/>
<dbReference type="Pfam" id="PF07254">
    <property type="entry name" value="Cpta_toxin"/>
    <property type="match status" value="1"/>
</dbReference>
<feature type="transmembrane region" description="Helical" evidence="1">
    <location>
        <begin position="40"/>
        <end position="60"/>
    </location>
</feature>